<proteinExistence type="predicted"/>
<keyword evidence="3" id="KW-1185">Reference proteome</keyword>
<evidence type="ECO:0000256" key="1">
    <source>
        <dbReference type="SAM" id="Phobius"/>
    </source>
</evidence>
<organism evidence="2 3">
    <name type="scientific">Paenibacillus borealis</name>
    <dbReference type="NCBI Taxonomy" id="160799"/>
    <lineage>
        <taxon>Bacteria</taxon>
        <taxon>Bacillati</taxon>
        <taxon>Bacillota</taxon>
        <taxon>Bacilli</taxon>
        <taxon>Bacillales</taxon>
        <taxon>Paenibacillaceae</taxon>
        <taxon>Paenibacillus</taxon>
    </lineage>
</organism>
<dbReference type="EMBL" id="MPTB01000015">
    <property type="protein sequence ID" value="OMD47500.1"/>
    <property type="molecule type" value="Genomic_DNA"/>
</dbReference>
<feature type="transmembrane region" description="Helical" evidence="1">
    <location>
        <begin position="37"/>
        <end position="56"/>
    </location>
</feature>
<dbReference type="RefSeq" id="WP_076110938.1">
    <property type="nucleotide sequence ID" value="NZ_MPTB01000015.1"/>
</dbReference>
<dbReference type="SUPFAM" id="SSF48371">
    <property type="entry name" value="ARM repeat"/>
    <property type="match status" value="1"/>
</dbReference>
<keyword evidence="1" id="KW-0812">Transmembrane</keyword>
<evidence type="ECO:0000313" key="3">
    <source>
        <dbReference type="Proteomes" id="UP000187412"/>
    </source>
</evidence>
<reference evidence="2 3" key="1">
    <citation type="submission" date="2016-10" db="EMBL/GenBank/DDBJ databases">
        <title>Paenibacillus species isolates.</title>
        <authorList>
            <person name="Beno S.M."/>
        </authorList>
    </citation>
    <scope>NUCLEOTIDE SEQUENCE [LARGE SCALE GENOMIC DNA]</scope>
    <source>
        <strain evidence="2 3">FSL H7-0744</strain>
    </source>
</reference>
<dbReference type="Proteomes" id="UP000187412">
    <property type="component" value="Unassembled WGS sequence"/>
</dbReference>
<accession>A0ABX3HDB4</accession>
<dbReference type="InterPro" id="IPR016024">
    <property type="entry name" value="ARM-type_fold"/>
</dbReference>
<gene>
    <name evidence="2" type="ORF">BSK56_13170</name>
</gene>
<keyword evidence="1" id="KW-1133">Transmembrane helix</keyword>
<protein>
    <recommendedName>
        <fullName evidence="4">DUF4179 domain-containing protein</fullName>
    </recommendedName>
</protein>
<keyword evidence="1" id="KW-0472">Membrane</keyword>
<name>A0ABX3HDB4_PAEBO</name>
<sequence length="317" mass="36409">MKREELYREIGLIDENLIEAVGHSGTEKRKKSISKKWVVLVACLILYSSTASALLATEYYKNQNSEPYIRYLRAEDMELAPVTQYDAEKFLHALKSDNEEHVYIAINRLVECFNDQKLREKALKELQPFLENDNQKIADAAAFAIDILSKSYRSPLIFKLADGSILFTLFNNYSDYGSQNVLWRIKDNVLKEYSSFSPPSMYITDIIPSPNKKLVAIVTCSNKSEFVQIINIEEGMTSPELVESARVKYGAQKELDTWIRTDYENYSYADKIVWKDNDTLEFEGSLAYQDTAIIENVTVAYQFSKKVIEVKGLSESR</sequence>
<evidence type="ECO:0008006" key="4">
    <source>
        <dbReference type="Google" id="ProtNLM"/>
    </source>
</evidence>
<comment type="caution">
    <text evidence="2">The sequence shown here is derived from an EMBL/GenBank/DDBJ whole genome shotgun (WGS) entry which is preliminary data.</text>
</comment>
<evidence type="ECO:0000313" key="2">
    <source>
        <dbReference type="EMBL" id="OMD47500.1"/>
    </source>
</evidence>